<dbReference type="RefSeq" id="WP_144869579.1">
    <property type="nucleotide sequence ID" value="NZ_LR213874.1"/>
</dbReference>
<evidence type="ECO:0000313" key="2">
    <source>
        <dbReference type="Proteomes" id="UP000320055"/>
    </source>
</evidence>
<sequence length="81" mass="8888">MNLELYTEVALKIDIPEDNLKKGDITTLIDFIPHPQDGELGCVLEVFNAIGQSIAVVTVPKSAIKALAENEILTTRLLEKL</sequence>
<proteinExistence type="predicted"/>
<dbReference type="EMBL" id="CAACVJ010000026">
    <property type="protein sequence ID" value="VEP11820.1"/>
    <property type="molecule type" value="Genomic_DNA"/>
</dbReference>
<dbReference type="AlphaFoldDB" id="A0A563VK20"/>
<dbReference type="InterPro" id="IPR032568">
    <property type="entry name" value="DUF4926"/>
</dbReference>
<dbReference type="Pfam" id="PF16277">
    <property type="entry name" value="DUF4926"/>
    <property type="match status" value="1"/>
</dbReference>
<evidence type="ECO:0000313" key="1">
    <source>
        <dbReference type="EMBL" id="VEP11820.1"/>
    </source>
</evidence>
<reference evidence="1 2" key="1">
    <citation type="submission" date="2019-01" db="EMBL/GenBank/DDBJ databases">
        <authorList>
            <person name="Brito A."/>
        </authorList>
    </citation>
    <scope>NUCLEOTIDE SEQUENCE [LARGE SCALE GENOMIC DNA]</scope>
    <source>
        <strain evidence="1">1</strain>
    </source>
</reference>
<gene>
    <name evidence="1" type="ORF">H1P_1210011</name>
</gene>
<organism evidence="1 2">
    <name type="scientific">Hyella patelloides LEGE 07179</name>
    <dbReference type="NCBI Taxonomy" id="945734"/>
    <lineage>
        <taxon>Bacteria</taxon>
        <taxon>Bacillati</taxon>
        <taxon>Cyanobacteriota</taxon>
        <taxon>Cyanophyceae</taxon>
        <taxon>Pleurocapsales</taxon>
        <taxon>Hyellaceae</taxon>
        <taxon>Hyella</taxon>
    </lineage>
</organism>
<dbReference type="OrthoDB" id="488825at2"/>
<keyword evidence="2" id="KW-1185">Reference proteome</keyword>
<name>A0A563VK20_9CYAN</name>
<accession>A0A563VK20</accession>
<protein>
    <recommendedName>
        <fullName evidence="3">DUF4926 domain-containing protein</fullName>
    </recommendedName>
</protein>
<evidence type="ECO:0008006" key="3">
    <source>
        <dbReference type="Google" id="ProtNLM"/>
    </source>
</evidence>
<dbReference type="Proteomes" id="UP000320055">
    <property type="component" value="Unassembled WGS sequence"/>
</dbReference>